<accession>A0A7X1FUY9</accession>
<comment type="caution">
    <text evidence="2">The sequence shown here is derived from an EMBL/GenBank/DDBJ whole genome shotgun (WGS) entry which is preliminary data.</text>
</comment>
<dbReference type="Pfam" id="PF20256">
    <property type="entry name" value="MoCoBD_2"/>
    <property type="match status" value="2"/>
</dbReference>
<dbReference type="InterPro" id="IPR037165">
    <property type="entry name" value="AldOxase/xan_DH_Mopterin-bd_sf"/>
</dbReference>
<dbReference type="InterPro" id="IPR008274">
    <property type="entry name" value="AldOxase/xan_DH_MoCoBD1"/>
</dbReference>
<dbReference type="InterPro" id="IPR046867">
    <property type="entry name" value="AldOxase/xan_DH_MoCoBD2"/>
</dbReference>
<dbReference type="SUPFAM" id="SSF56003">
    <property type="entry name" value="Molybdenum cofactor-binding domain"/>
    <property type="match status" value="2"/>
</dbReference>
<dbReference type="RefSeq" id="WP_185665755.1">
    <property type="nucleotide sequence ID" value="NZ_JACLAW010000020.1"/>
</dbReference>
<protein>
    <submittedName>
        <fullName evidence="2">Xanthine dehydrogenase family protein molybdopterin-binding subunit</fullName>
    </submittedName>
</protein>
<dbReference type="Gene3D" id="3.90.1170.50">
    <property type="entry name" value="Aldehyde oxidase/xanthine dehydrogenase, a/b hammerhead"/>
    <property type="match status" value="1"/>
</dbReference>
<dbReference type="PANTHER" id="PTHR47495">
    <property type="entry name" value="ALDEHYDE DEHYDROGENASE"/>
    <property type="match status" value="1"/>
</dbReference>
<proteinExistence type="predicted"/>
<dbReference type="InterPro" id="IPR012368">
    <property type="entry name" value="OxRdtase_Mopterin-bd_su_IorB"/>
</dbReference>
<evidence type="ECO:0000259" key="1">
    <source>
        <dbReference type="SMART" id="SM01008"/>
    </source>
</evidence>
<dbReference type="InterPro" id="IPR000674">
    <property type="entry name" value="Ald_Oxase/Xan_DH_a/b"/>
</dbReference>
<dbReference type="Gene3D" id="3.30.365.10">
    <property type="entry name" value="Aldehyde oxidase/xanthine dehydrogenase, molybdopterin binding domain"/>
    <property type="match status" value="4"/>
</dbReference>
<evidence type="ECO:0000313" key="2">
    <source>
        <dbReference type="EMBL" id="MBC2667460.1"/>
    </source>
</evidence>
<dbReference type="InterPro" id="IPR006311">
    <property type="entry name" value="TAT_signal"/>
</dbReference>
<dbReference type="EMBL" id="JACLAW010000020">
    <property type="protein sequence ID" value="MBC2667460.1"/>
    <property type="molecule type" value="Genomic_DNA"/>
</dbReference>
<gene>
    <name evidence="2" type="ORF">H7F51_18230</name>
</gene>
<dbReference type="PIRSF" id="PIRSF036389">
    <property type="entry name" value="IOR_B"/>
    <property type="match status" value="1"/>
</dbReference>
<evidence type="ECO:0000313" key="3">
    <source>
        <dbReference type="Proteomes" id="UP000566813"/>
    </source>
</evidence>
<keyword evidence="3" id="KW-1185">Reference proteome</keyword>
<dbReference type="AlphaFoldDB" id="A0A7X1FUY9"/>
<dbReference type="Proteomes" id="UP000566813">
    <property type="component" value="Unassembled WGS sequence"/>
</dbReference>
<feature type="domain" description="Aldehyde oxidase/xanthine dehydrogenase a/b hammerhead" evidence="1">
    <location>
        <begin position="220"/>
        <end position="299"/>
    </location>
</feature>
<sequence length="772" mass="82037">MSAPVNAGPQLSRRGFLASGGVLVVAVSLKPSLAGADIVATNSLDPARPASWIEIHADNSVLIRTGKCDFGQSSIFTAYRQIVAEELSVPLEAMKTVVSGDTDRTPDGGGTFGLLRTNVLNLRKAAAYTREAVLDLAAQKFGVARTSLTITEGVVSGGGKSATYGELVTGQDLRLTIPVTGDLTGFGGIQVTGNPPLKPTSAYTIVGQPFANSSIRPKVAGETDWVGDVKLPGMLHARTIHPATLGSKLVSAGKVDAAQFPKARVVVIGNLVAVVAPTEWEAIQAAQQVAAETKWSEWKGLPGHERLQNHLDERVDWREVPVRQGAANKGDAPTTQAKAAKVHAATYFMPYMKHAPIGPMVSLADVRPDGSVTLHSHSQHPQLLRSHIARMLGTSEAKVIVRTYPGPGHFGRSNGGSAGSEDEAVLLSRALGLPVRVQWMRADDMQWSTQSAPTLARIAIGLDPSGRIASYKAEHHGPPMQDDRPIGAILAGLPTIPPPSATNPFSLHNAAMNIADRWVYGAISNVEELGHGTDQIGQRESPLGIGLRDHSMRTPVQFQQNFPRELAISEAAALAGADPLQFRLDHVTDERVKAILLRLREESGWVTRPASVRTRDGHGDAPLRGQGVSIMLRDNGYWACAAHIAVTPASGEIKVERVTIVADPGIVVNPLQLKRQVQAGCLMGVSQALHEEVAFDEGAITSADWSSYPILTMAEMPEIKVVIAARPEVGIYGQGSESANALAAPAIAAAVLDATGKPVRRLPLRPEYLRTS</sequence>
<dbReference type="Pfam" id="PF02738">
    <property type="entry name" value="MoCoBD_1"/>
    <property type="match status" value="1"/>
</dbReference>
<dbReference type="PANTHER" id="PTHR47495:SF1">
    <property type="entry name" value="BLL3820 PROTEIN"/>
    <property type="match status" value="1"/>
</dbReference>
<dbReference type="InterPro" id="IPR052516">
    <property type="entry name" value="N-heterocyclic_Hydroxylase"/>
</dbReference>
<reference evidence="2 3" key="1">
    <citation type="submission" date="2020-08" db="EMBL/GenBank/DDBJ databases">
        <title>The genome sequence of type strain Novosphingobium flavum NBRC 111647.</title>
        <authorList>
            <person name="Liu Y."/>
        </authorList>
    </citation>
    <scope>NUCLEOTIDE SEQUENCE [LARGE SCALE GENOMIC DNA]</scope>
    <source>
        <strain evidence="2 3">NBRC 111647</strain>
    </source>
</reference>
<dbReference type="PROSITE" id="PS51318">
    <property type="entry name" value="TAT"/>
    <property type="match status" value="1"/>
</dbReference>
<organism evidence="2 3">
    <name type="scientific">Novosphingobium flavum</name>
    <dbReference type="NCBI Taxonomy" id="1778672"/>
    <lineage>
        <taxon>Bacteria</taxon>
        <taxon>Pseudomonadati</taxon>
        <taxon>Pseudomonadota</taxon>
        <taxon>Alphaproteobacteria</taxon>
        <taxon>Sphingomonadales</taxon>
        <taxon>Sphingomonadaceae</taxon>
        <taxon>Novosphingobium</taxon>
    </lineage>
</organism>
<name>A0A7X1FUY9_9SPHN</name>
<dbReference type="GO" id="GO:0016491">
    <property type="term" value="F:oxidoreductase activity"/>
    <property type="evidence" value="ECO:0007669"/>
    <property type="project" value="InterPro"/>
</dbReference>
<dbReference type="SMART" id="SM01008">
    <property type="entry name" value="Ald_Xan_dh_C"/>
    <property type="match status" value="1"/>
</dbReference>